<sequence>MCGAEVGALPEGMQRVARALQEQGHPHAPVMLSDAARTAQQAADALGVAVGQIAKSIIFRRKDDDAAVLVITSGDRRVDEKKVDALVGKTGRADAEFVKARTGFSIGGVSPLAHAQPPVTLIDRELFRFDEIWAAAGHPHGVFKLAPQDLERLTGAPVADVTQVPA</sequence>
<protein>
    <submittedName>
        <fullName evidence="2">YbaK/EbsC family protein</fullName>
    </submittedName>
</protein>
<dbReference type="RefSeq" id="WP_168109243.1">
    <property type="nucleotide sequence ID" value="NZ_VTOX01000009.1"/>
</dbReference>
<evidence type="ECO:0000313" key="2">
    <source>
        <dbReference type="EMBL" id="NKE68111.1"/>
    </source>
</evidence>
<dbReference type="AlphaFoldDB" id="A0A7X6I820"/>
<name>A0A7X6I820_9BURK</name>
<feature type="domain" description="YbaK/aminoacyl-tRNA synthetase-associated" evidence="1">
    <location>
        <begin position="35"/>
        <end position="153"/>
    </location>
</feature>
<dbReference type="InterPro" id="IPR007214">
    <property type="entry name" value="YbaK/aa-tRNA-synth-assoc-dom"/>
</dbReference>
<dbReference type="SUPFAM" id="SSF55826">
    <property type="entry name" value="YbaK/ProRS associated domain"/>
    <property type="match status" value="1"/>
</dbReference>
<dbReference type="PANTHER" id="PTHR30411:SF1">
    <property type="entry name" value="CYTOPLASMIC PROTEIN"/>
    <property type="match status" value="1"/>
</dbReference>
<comment type="caution">
    <text evidence="2">The sequence shown here is derived from an EMBL/GenBank/DDBJ whole genome shotgun (WGS) entry which is preliminary data.</text>
</comment>
<dbReference type="PANTHER" id="PTHR30411">
    <property type="entry name" value="CYTOPLASMIC PROTEIN"/>
    <property type="match status" value="1"/>
</dbReference>
<dbReference type="Gene3D" id="3.90.960.10">
    <property type="entry name" value="YbaK/aminoacyl-tRNA synthetase-associated domain"/>
    <property type="match status" value="1"/>
</dbReference>
<dbReference type="EMBL" id="VTOX01000009">
    <property type="protein sequence ID" value="NKE68111.1"/>
    <property type="molecule type" value="Genomic_DNA"/>
</dbReference>
<organism evidence="2 3">
    <name type="scientific">Ramlibacter lithotrophicus</name>
    <dbReference type="NCBI Taxonomy" id="2606681"/>
    <lineage>
        <taxon>Bacteria</taxon>
        <taxon>Pseudomonadati</taxon>
        <taxon>Pseudomonadota</taxon>
        <taxon>Betaproteobacteria</taxon>
        <taxon>Burkholderiales</taxon>
        <taxon>Comamonadaceae</taxon>
        <taxon>Ramlibacter</taxon>
    </lineage>
</organism>
<evidence type="ECO:0000313" key="3">
    <source>
        <dbReference type="Proteomes" id="UP000521868"/>
    </source>
</evidence>
<dbReference type="GO" id="GO:0002161">
    <property type="term" value="F:aminoacyl-tRNA deacylase activity"/>
    <property type="evidence" value="ECO:0007669"/>
    <property type="project" value="InterPro"/>
</dbReference>
<proteinExistence type="predicted"/>
<reference evidence="2 3" key="1">
    <citation type="journal article" date="2020" name="Nature">
        <title>Bacterial chemolithoautotrophy via manganese oxidation.</title>
        <authorList>
            <person name="Yu H."/>
            <person name="Leadbetter J.R."/>
        </authorList>
    </citation>
    <scope>NUCLEOTIDE SEQUENCE [LARGE SCALE GENOMIC DNA]</scope>
    <source>
        <strain evidence="2 3">RBP-1</strain>
    </source>
</reference>
<dbReference type="InterPro" id="IPR036754">
    <property type="entry name" value="YbaK/aa-tRNA-synt-asso_dom_sf"/>
</dbReference>
<dbReference type="Proteomes" id="UP000521868">
    <property type="component" value="Unassembled WGS sequence"/>
</dbReference>
<gene>
    <name evidence="2" type="ORF">RAMLITH_19995</name>
</gene>
<dbReference type="CDD" id="cd04333">
    <property type="entry name" value="ProX_deacylase"/>
    <property type="match status" value="1"/>
</dbReference>
<accession>A0A7X6I820</accession>
<evidence type="ECO:0000259" key="1">
    <source>
        <dbReference type="Pfam" id="PF04073"/>
    </source>
</evidence>
<dbReference type="Pfam" id="PF04073">
    <property type="entry name" value="tRNA_edit"/>
    <property type="match status" value="1"/>
</dbReference>
<keyword evidence="3" id="KW-1185">Reference proteome</keyword>